<keyword evidence="2" id="KW-1185">Reference proteome</keyword>
<gene>
    <name evidence="1" type="ORF">Ciccas_006372</name>
</gene>
<accession>A0ABD2Q5Z7</accession>
<reference evidence="1 2" key="1">
    <citation type="submission" date="2024-11" db="EMBL/GenBank/DDBJ databases">
        <title>Adaptive evolution of stress response genes in parasites aligns with host niche diversity.</title>
        <authorList>
            <person name="Hahn C."/>
            <person name="Resl P."/>
        </authorList>
    </citation>
    <scope>NUCLEOTIDE SEQUENCE [LARGE SCALE GENOMIC DNA]</scope>
    <source>
        <strain evidence="1">EGGRZ-B1_66</strain>
        <tissue evidence="1">Body</tissue>
    </source>
</reference>
<proteinExistence type="predicted"/>
<dbReference type="Proteomes" id="UP001626550">
    <property type="component" value="Unassembled WGS sequence"/>
</dbReference>
<comment type="caution">
    <text evidence="1">The sequence shown here is derived from an EMBL/GenBank/DDBJ whole genome shotgun (WGS) entry which is preliminary data.</text>
</comment>
<sequence>MYEIIDLTPFEGDPSDIPKDQLPLNGDLLRFYGFLKERRELRGEKIKITEIIKEMLKPIKDVYERAQIPTSPDKNINSYIRYLHLKFVKLQAFAPCVRSSVNFKNKLTFLTDLAYFGSCKCVLKKQECRCLATDQLPPHLHEFVRDQANQRQMKISDLEVLE</sequence>
<dbReference type="EMBL" id="JBJKFK010000854">
    <property type="protein sequence ID" value="KAL3314999.1"/>
    <property type="molecule type" value="Genomic_DNA"/>
</dbReference>
<dbReference type="AlphaFoldDB" id="A0ABD2Q5Z7"/>
<name>A0ABD2Q5Z7_9PLAT</name>
<protein>
    <submittedName>
        <fullName evidence="1">Uncharacterized protein</fullName>
    </submittedName>
</protein>
<evidence type="ECO:0000313" key="1">
    <source>
        <dbReference type="EMBL" id="KAL3314999.1"/>
    </source>
</evidence>
<organism evidence="1 2">
    <name type="scientific">Cichlidogyrus casuarinus</name>
    <dbReference type="NCBI Taxonomy" id="1844966"/>
    <lineage>
        <taxon>Eukaryota</taxon>
        <taxon>Metazoa</taxon>
        <taxon>Spiralia</taxon>
        <taxon>Lophotrochozoa</taxon>
        <taxon>Platyhelminthes</taxon>
        <taxon>Monogenea</taxon>
        <taxon>Monopisthocotylea</taxon>
        <taxon>Dactylogyridea</taxon>
        <taxon>Ancyrocephalidae</taxon>
        <taxon>Cichlidogyrus</taxon>
    </lineage>
</organism>
<evidence type="ECO:0000313" key="2">
    <source>
        <dbReference type="Proteomes" id="UP001626550"/>
    </source>
</evidence>